<name>A0ABD3X5M6_SINWO</name>
<dbReference type="Proteomes" id="UP001634394">
    <property type="component" value="Unassembled WGS sequence"/>
</dbReference>
<accession>A0ABD3X5M6</accession>
<dbReference type="EMBL" id="JBJQND010000004">
    <property type="protein sequence ID" value="KAL3880901.1"/>
    <property type="molecule type" value="Genomic_DNA"/>
</dbReference>
<evidence type="ECO:0000313" key="2">
    <source>
        <dbReference type="EMBL" id="KAL3880901.1"/>
    </source>
</evidence>
<feature type="compositionally biased region" description="Basic and acidic residues" evidence="1">
    <location>
        <begin position="163"/>
        <end position="180"/>
    </location>
</feature>
<dbReference type="InterPro" id="IPR008907">
    <property type="entry name" value="TPP/p25"/>
</dbReference>
<evidence type="ECO:0000313" key="3">
    <source>
        <dbReference type="Proteomes" id="UP001634394"/>
    </source>
</evidence>
<reference evidence="2 3" key="1">
    <citation type="submission" date="2024-11" db="EMBL/GenBank/DDBJ databases">
        <title>Chromosome-level genome assembly of the freshwater bivalve Anodonta woodiana.</title>
        <authorList>
            <person name="Chen X."/>
        </authorList>
    </citation>
    <scope>NUCLEOTIDE SEQUENCE [LARGE SCALE GENOMIC DNA]</scope>
    <source>
        <strain evidence="2">MN2024</strain>
        <tissue evidence="2">Gills</tissue>
    </source>
</reference>
<organism evidence="2 3">
    <name type="scientific">Sinanodonta woodiana</name>
    <name type="common">Chinese pond mussel</name>
    <name type="synonym">Anodonta woodiana</name>
    <dbReference type="NCBI Taxonomy" id="1069815"/>
    <lineage>
        <taxon>Eukaryota</taxon>
        <taxon>Metazoa</taxon>
        <taxon>Spiralia</taxon>
        <taxon>Lophotrochozoa</taxon>
        <taxon>Mollusca</taxon>
        <taxon>Bivalvia</taxon>
        <taxon>Autobranchia</taxon>
        <taxon>Heteroconchia</taxon>
        <taxon>Palaeoheterodonta</taxon>
        <taxon>Unionida</taxon>
        <taxon>Unionoidea</taxon>
        <taxon>Unionidae</taxon>
        <taxon>Unioninae</taxon>
        <taxon>Sinanodonta</taxon>
    </lineage>
</organism>
<protein>
    <submittedName>
        <fullName evidence="2">Uncharacterized protein</fullName>
    </submittedName>
</protein>
<evidence type="ECO:0000256" key="1">
    <source>
        <dbReference type="SAM" id="MobiDB-lite"/>
    </source>
</evidence>
<dbReference type="PANTHER" id="PTHR12932:SF9">
    <property type="entry name" value="TUBULIN POLYMERIZATION-PROMOTING PROTEIN HOMOLOG"/>
    <property type="match status" value="1"/>
</dbReference>
<keyword evidence="3" id="KW-1185">Reference proteome</keyword>
<comment type="caution">
    <text evidence="2">The sequence shown here is derived from an EMBL/GenBank/DDBJ whole genome shotgun (WGS) entry which is preliminary data.</text>
</comment>
<sequence>MAAEGGKLEIDMDGLLNKFQTFAINSSGKRGEQLTEAEKTHFNAKANGKLIKQAFEGKKQYVGISAHADIVLSQNKDDKKLPYMTLSREKIDTYLTDLAVKHLCPKLKLKEKELARDDPRVVECKTEMASFILSADPGITKVKESKTGNVKGLTDTSKYTGTSKERFDASGKGKGKEGRVDIKDDSGYVLAYKGKETYDSKQQ</sequence>
<proteinExistence type="predicted"/>
<dbReference type="Pfam" id="PF05517">
    <property type="entry name" value="p25-alpha"/>
    <property type="match status" value="1"/>
</dbReference>
<dbReference type="AlphaFoldDB" id="A0ABD3X5M6"/>
<gene>
    <name evidence="2" type="ORF">ACJMK2_033105</name>
</gene>
<feature type="region of interest" description="Disordered" evidence="1">
    <location>
        <begin position="161"/>
        <end position="180"/>
    </location>
</feature>
<dbReference type="PANTHER" id="PTHR12932">
    <property type="entry name" value="P25 ALPHA-RELATED"/>
    <property type="match status" value="1"/>
</dbReference>